<evidence type="ECO:0000256" key="1">
    <source>
        <dbReference type="ARBA" id="ARBA00022737"/>
    </source>
</evidence>
<sequence>MQNMYLYKIISNVELENWGEYLRTGLNIMDKQYHAESKSNYKNYFSPDSYVCPYEELFIVPIHNIFHYLKLNSVAICRVYLPHSEELKISHDDYWGVTRWKVNRYILSEPKKINLDIIKFLLQRKANWQNNYDKIIDWAFYNNYADITKYMMCIGRMYKMDAFNILTKICQTGDIKLLHFFEYIMGLDDTTKKYGIIISCIYKQEKLLNYFMDFKNHSRYISKPYISEWKYGFNSCLRFVLKYACDKNNISMINYLTCDLPDSKFHVEMNNLLIYSVSVGNIDILNYTIAMGANIKTKNNKPIGTASKKGHLDIVKLLVKLGANIDGNNNYALRMACQHGHYDVVNYLLNKNKSAYNNYDIYLMNACENNHIEIVKLLLDTGANIKIINNYPVRIAAKYGFTKLFKYLVSRGANYKDKNHNCIRQAIKNEHYGIVDFIINHNY</sequence>
<evidence type="ECO:0000313" key="4">
    <source>
        <dbReference type="Proteomes" id="UP000241071"/>
    </source>
</evidence>
<keyword evidence="2" id="KW-0040">ANK repeat</keyword>
<keyword evidence="4" id="KW-1185">Reference proteome</keyword>
<keyword evidence="1" id="KW-0677">Repeat</keyword>
<dbReference type="Pfam" id="PF12796">
    <property type="entry name" value="Ank_2"/>
    <property type="match status" value="2"/>
</dbReference>
<name>M1PNK4_9VIRU</name>
<reference evidence="3 4" key="1">
    <citation type="submission" date="2012-10" db="EMBL/GenBank/DDBJ databases">
        <title>Complete genome sequence of Moumouvirus goulette.</title>
        <authorList>
            <person name="Fournous G."/>
            <person name="Bougalmi M."/>
            <person name="Colson P."/>
        </authorList>
    </citation>
    <scope>NUCLEOTIDE SEQUENCE [LARGE SCALE GENOMIC DNA]</scope>
</reference>
<dbReference type="InterPro" id="IPR036770">
    <property type="entry name" value="Ankyrin_rpt-contain_sf"/>
</dbReference>
<dbReference type="SMART" id="SM00248">
    <property type="entry name" value="ANK"/>
    <property type="match status" value="6"/>
</dbReference>
<dbReference type="PROSITE" id="PS50297">
    <property type="entry name" value="ANK_REP_REGION"/>
    <property type="match status" value="1"/>
</dbReference>
<evidence type="ECO:0000313" key="3">
    <source>
        <dbReference type="EMBL" id="AGF85601.1"/>
    </source>
</evidence>
<protein>
    <submittedName>
        <fullName evidence="3">Repeat protein</fullName>
    </submittedName>
</protein>
<dbReference type="EMBL" id="KC008572">
    <property type="protein sequence ID" value="AGF85601.1"/>
    <property type="molecule type" value="Genomic_DNA"/>
</dbReference>
<organism evidence="3 4">
    <name type="scientific">Moumouvirus goulette</name>
    <dbReference type="NCBI Taxonomy" id="1247379"/>
    <lineage>
        <taxon>Viruses</taxon>
        <taxon>Varidnaviria</taxon>
        <taxon>Bamfordvirae</taxon>
        <taxon>Nucleocytoviricota</taxon>
        <taxon>Megaviricetes</taxon>
        <taxon>Imitervirales</taxon>
        <taxon>Mimiviridae</taxon>
        <taxon>Megamimivirinae</taxon>
        <taxon>Moumouvirus</taxon>
        <taxon>Moumouvirus goulettemassiliense</taxon>
    </lineage>
</organism>
<dbReference type="PROSITE" id="PS50088">
    <property type="entry name" value="ANK_REPEAT"/>
    <property type="match status" value="2"/>
</dbReference>
<dbReference type="PANTHER" id="PTHR24188">
    <property type="entry name" value="ANKYRIN REPEAT PROTEIN"/>
    <property type="match status" value="1"/>
</dbReference>
<gene>
    <name evidence="3" type="ORF">glt_00796</name>
</gene>
<dbReference type="InterPro" id="IPR002110">
    <property type="entry name" value="Ankyrin_rpt"/>
</dbReference>
<accession>M1PNK4</accession>
<dbReference type="SUPFAM" id="SSF48403">
    <property type="entry name" value="Ankyrin repeat"/>
    <property type="match status" value="1"/>
</dbReference>
<dbReference type="PANTHER" id="PTHR24188:SF29">
    <property type="entry name" value="GH09064P"/>
    <property type="match status" value="1"/>
</dbReference>
<dbReference type="Gene3D" id="1.25.40.20">
    <property type="entry name" value="Ankyrin repeat-containing domain"/>
    <property type="match status" value="2"/>
</dbReference>
<proteinExistence type="predicted"/>
<dbReference type="Proteomes" id="UP000241071">
    <property type="component" value="Segment"/>
</dbReference>
<evidence type="ECO:0000256" key="2">
    <source>
        <dbReference type="ARBA" id="ARBA00023043"/>
    </source>
</evidence>